<evidence type="ECO:0000313" key="4">
    <source>
        <dbReference type="WBParaSite" id="PgR010_g180_t04"/>
    </source>
</evidence>
<feature type="transmembrane region" description="Helical" evidence="2">
    <location>
        <begin position="76"/>
        <end position="101"/>
    </location>
</feature>
<reference evidence="4" key="1">
    <citation type="submission" date="2022-11" db="UniProtKB">
        <authorList>
            <consortium name="WormBaseParasite"/>
        </authorList>
    </citation>
    <scope>IDENTIFICATION</scope>
</reference>
<dbReference type="PANTHER" id="PTHR36694:SF11">
    <property type="entry name" value="LP21121P-RELATED"/>
    <property type="match status" value="1"/>
</dbReference>
<evidence type="ECO:0000313" key="3">
    <source>
        <dbReference type="Proteomes" id="UP000887569"/>
    </source>
</evidence>
<accession>A0A915ALQ7</accession>
<feature type="transmembrane region" description="Helical" evidence="2">
    <location>
        <begin position="18"/>
        <end position="40"/>
    </location>
</feature>
<feature type="compositionally biased region" description="Basic residues" evidence="1">
    <location>
        <begin position="340"/>
        <end position="356"/>
    </location>
</feature>
<dbReference type="Proteomes" id="UP000887569">
    <property type="component" value="Unplaced"/>
</dbReference>
<keyword evidence="2" id="KW-0812">Transmembrane</keyword>
<name>A0A915ALQ7_PARUN</name>
<feature type="region of interest" description="Disordered" evidence="1">
    <location>
        <begin position="511"/>
        <end position="533"/>
    </location>
</feature>
<proteinExistence type="predicted"/>
<keyword evidence="2" id="KW-0472">Membrane</keyword>
<feature type="transmembrane region" description="Helical" evidence="2">
    <location>
        <begin position="138"/>
        <end position="164"/>
    </location>
</feature>
<dbReference type="PANTHER" id="PTHR36694">
    <property type="entry name" value="PASIFLORA 1, ISOFORM A-RELATED"/>
    <property type="match status" value="1"/>
</dbReference>
<feature type="compositionally biased region" description="Basic and acidic residues" evidence="1">
    <location>
        <begin position="402"/>
        <end position="441"/>
    </location>
</feature>
<organism evidence="3 4">
    <name type="scientific">Parascaris univalens</name>
    <name type="common">Nematode worm</name>
    <dbReference type="NCBI Taxonomy" id="6257"/>
    <lineage>
        <taxon>Eukaryota</taxon>
        <taxon>Metazoa</taxon>
        <taxon>Ecdysozoa</taxon>
        <taxon>Nematoda</taxon>
        <taxon>Chromadorea</taxon>
        <taxon>Rhabditida</taxon>
        <taxon>Spirurina</taxon>
        <taxon>Ascaridomorpha</taxon>
        <taxon>Ascaridoidea</taxon>
        <taxon>Ascarididae</taxon>
        <taxon>Parascaris</taxon>
    </lineage>
</organism>
<feature type="transmembrane region" description="Helical" evidence="2">
    <location>
        <begin position="107"/>
        <end position="131"/>
    </location>
</feature>
<protein>
    <submittedName>
        <fullName evidence="4">Uncharacterized protein</fullName>
    </submittedName>
</protein>
<feature type="region of interest" description="Disordered" evidence="1">
    <location>
        <begin position="312"/>
        <end position="443"/>
    </location>
</feature>
<keyword evidence="2" id="KW-1133">Transmembrane helix</keyword>
<dbReference type="WBParaSite" id="PgR010_g180_t04">
    <property type="protein sequence ID" value="PgR010_g180_t04"/>
    <property type="gene ID" value="PgR010_g180"/>
</dbReference>
<dbReference type="AlphaFoldDB" id="A0A915ALQ7"/>
<feature type="region of interest" description="Disordered" evidence="1">
    <location>
        <begin position="277"/>
        <end position="296"/>
    </location>
</feature>
<evidence type="ECO:0000256" key="2">
    <source>
        <dbReference type="SAM" id="Phobius"/>
    </source>
</evidence>
<feature type="compositionally biased region" description="Low complexity" evidence="1">
    <location>
        <begin position="357"/>
        <end position="373"/>
    </location>
</feature>
<feature type="compositionally biased region" description="Basic residues" evidence="1">
    <location>
        <begin position="314"/>
        <end position="332"/>
    </location>
</feature>
<evidence type="ECO:0000256" key="1">
    <source>
        <dbReference type="SAM" id="MobiDB-lite"/>
    </source>
</evidence>
<keyword evidence="3" id="KW-1185">Reference proteome</keyword>
<sequence>MACNPCCCWNVKDGAVTIGIWTMVYSFASLILFGWQFSVLNSCRTVTMSQANLQCEYWCPCVGASNARTSALIEGLFVIQILCLISSFFLLFAAVALMYGAHTYSRYLIWPWFPCMIASILTSLAYCIMWWTGDVRSYWLILTILELIGVLINLYCLTAVLIFYRQLVADRNYYERKQRVDRYDQYPEMYDKYRKDNYYSTNEQANDLDYSVPPAYHRGGQTPPVAREEYRRLSDYNQEPPPAIRPKSPYRDQVNYPEDDMVSNWVKDQQTIGLIPDHANSEPTTPVREPFGEPIQHSFSVPSMYAETSGATSCHHHHCHKRHHRHRSSSRHRHDDSSHNYRRVSSRRHSKHRHRSSSAGSRSRRSYSSDSYSTEFTEEPRHHRRRSRSCERYSDESTPISDDSREQRRQRRREDRGRERDRERPRGPRQVKRVDKEREAKSVTAPIFATERLTPTLNGQWPAAGTEGGITIPQHIIIPPSSGTIGPDGRIQPQTYQINSEIRISYDQYGRPLPSQAVTPSTPPQPQIQTSPSAYVPSAYQRREQVNISSGFVLNPVIIY</sequence>
<feature type="region of interest" description="Disordered" evidence="1">
    <location>
        <begin position="235"/>
        <end position="256"/>
    </location>
</feature>